<evidence type="ECO:0008006" key="3">
    <source>
        <dbReference type="Google" id="ProtNLM"/>
    </source>
</evidence>
<accession>A0ABU6BG51</accession>
<name>A0ABU6BG51_9BACL</name>
<dbReference type="EMBL" id="JPYA02000002">
    <property type="protein sequence ID" value="MEB3750950.1"/>
    <property type="molecule type" value="Genomic_DNA"/>
</dbReference>
<organism evidence="1 2">
    <name type="scientific">Geobacillus icigianus</name>
    <dbReference type="NCBI Taxonomy" id="1430331"/>
    <lineage>
        <taxon>Bacteria</taxon>
        <taxon>Bacillati</taxon>
        <taxon>Bacillota</taxon>
        <taxon>Bacilli</taxon>
        <taxon>Bacillales</taxon>
        <taxon>Anoxybacillaceae</taxon>
        <taxon>Geobacillus</taxon>
    </lineage>
</organism>
<evidence type="ECO:0000313" key="2">
    <source>
        <dbReference type="Proteomes" id="UP000029267"/>
    </source>
</evidence>
<dbReference type="Proteomes" id="UP000029267">
    <property type="component" value="Unassembled WGS sequence"/>
</dbReference>
<sequence>MTDVRKLVEWLRRRGVRASLVKPRIALRSDRSWLTAGKQGMSRCHG</sequence>
<gene>
    <name evidence="1" type="ORF">EP10_001791</name>
</gene>
<protein>
    <recommendedName>
        <fullName evidence="3">TnpR resolvase</fullName>
    </recommendedName>
</protein>
<reference evidence="1 2" key="1">
    <citation type="journal article" date="2014" name="Genome Announc.">
        <title>Draft Genome Sequence of Geobacillus icigianus Strain G1w1T Isolated from Hot Springs in the Valley of Geysers, Kamchatka (Russian Federation).</title>
        <authorList>
            <person name="Bryanskaya A.V."/>
            <person name="Rozanov A.S."/>
            <person name="Logacheva M.D."/>
            <person name="Kotenko A.V."/>
            <person name="Peltek S.E."/>
        </authorList>
    </citation>
    <scope>NUCLEOTIDE SEQUENCE [LARGE SCALE GENOMIC DNA]</scope>
    <source>
        <strain evidence="1 2">G1w1</strain>
    </source>
</reference>
<comment type="caution">
    <text evidence="1">The sequence shown here is derived from an EMBL/GenBank/DDBJ whole genome shotgun (WGS) entry which is preliminary data.</text>
</comment>
<evidence type="ECO:0000313" key="1">
    <source>
        <dbReference type="EMBL" id="MEB3750950.1"/>
    </source>
</evidence>
<keyword evidence="2" id="KW-1185">Reference proteome</keyword>
<dbReference type="RefSeq" id="WP_033018377.1">
    <property type="nucleotide sequence ID" value="NZ_CP187452.1"/>
</dbReference>
<proteinExistence type="predicted"/>